<keyword evidence="3" id="KW-1185">Reference proteome</keyword>
<evidence type="ECO:0000313" key="3">
    <source>
        <dbReference type="Proteomes" id="UP000615796"/>
    </source>
</evidence>
<dbReference type="EMBL" id="JACRUP010000001">
    <property type="protein sequence ID" value="MBC5849603.1"/>
    <property type="molecule type" value="Genomic_DNA"/>
</dbReference>
<proteinExistence type="predicted"/>
<dbReference type="RefSeq" id="WP_110167577.1">
    <property type="nucleotide sequence ID" value="NZ_CAWQOS010000012.1"/>
</dbReference>
<dbReference type="SUPFAM" id="SSF51182">
    <property type="entry name" value="RmlC-like cupins"/>
    <property type="match status" value="1"/>
</dbReference>
<dbReference type="FunFam" id="2.60.120.10:FF:000188">
    <property type="entry name" value="Transcriptional activator putative"/>
    <property type="match status" value="1"/>
</dbReference>
<dbReference type="InterPro" id="IPR025979">
    <property type="entry name" value="ChrR-like_cupin_dom"/>
</dbReference>
<dbReference type="NCBIfam" id="TIGR02451">
    <property type="entry name" value="anti_sig_ChrR"/>
    <property type="match status" value="1"/>
</dbReference>
<dbReference type="InterPro" id="IPR011051">
    <property type="entry name" value="RmlC_Cupin_sf"/>
</dbReference>
<comment type="caution">
    <text evidence="2">The sequence shown here is derived from an EMBL/GenBank/DDBJ whole genome shotgun (WGS) entry which is preliminary data.</text>
</comment>
<sequence length="222" mass="24373">MSYHPELSLLEAYAQGNVDACHGIALATHLEQCAHCRQVVKKFEEQQGEQLAALEQELSTDDWTGMLAEIITTPVPSASLPISESLPITIEVNGKSIAIPAALRRLIPADTKWRNFGGKVYSLPLHSEDKVRMSLMYINQAVSVPQHTHKGIESTLVLHGGFSDEEGHYEVGDFIQRDASICHAPQTDAGQDCLCLAILTEPMIFTQGVARVFNLFGKGMYP</sequence>
<dbReference type="CDD" id="cd20301">
    <property type="entry name" value="cupin_ChrR"/>
    <property type="match status" value="1"/>
</dbReference>
<evidence type="ECO:0000313" key="2">
    <source>
        <dbReference type="EMBL" id="MBC5849603.1"/>
    </source>
</evidence>
<dbReference type="InterPro" id="IPR012807">
    <property type="entry name" value="Anti-sigma_ChrR"/>
</dbReference>
<feature type="domain" description="ChrR-like cupin" evidence="1">
    <location>
        <begin position="108"/>
        <end position="196"/>
    </location>
</feature>
<gene>
    <name evidence="2" type="ORF">H8Q88_01340</name>
</gene>
<dbReference type="Pfam" id="PF12973">
    <property type="entry name" value="Cupin_7"/>
    <property type="match status" value="1"/>
</dbReference>
<dbReference type="AlphaFoldDB" id="A0A9X0UL01"/>
<dbReference type="Proteomes" id="UP000615796">
    <property type="component" value="Unassembled WGS sequence"/>
</dbReference>
<name>A0A9X0UL01_VIBME</name>
<dbReference type="Gene3D" id="1.10.10.1320">
    <property type="entry name" value="Anti-sigma factor, zinc-finger domain"/>
    <property type="match status" value="1"/>
</dbReference>
<dbReference type="InterPro" id="IPR014710">
    <property type="entry name" value="RmlC-like_jellyroll"/>
</dbReference>
<dbReference type="Gene3D" id="2.60.120.10">
    <property type="entry name" value="Jelly Rolls"/>
    <property type="match status" value="1"/>
</dbReference>
<organism evidence="2 3">
    <name type="scientific">Vibrio metschnikovii</name>
    <dbReference type="NCBI Taxonomy" id="28172"/>
    <lineage>
        <taxon>Bacteria</taxon>
        <taxon>Pseudomonadati</taxon>
        <taxon>Pseudomonadota</taxon>
        <taxon>Gammaproteobacteria</taxon>
        <taxon>Vibrionales</taxon>
        <taxon>Vibrionaceae</taxon>
        <taxon>Vibrio</taxon>
    </lineage>
</organism>
<accession>A0A9X0UL01</accession>
<reference evidence="2" key="1">
    <citation type="submission" date="2020-08" db="EMBL/GenBank/DDBJ databases">
        <title>Genome Sequencing and Pan-Genome Analysis of Migratory bird Vibrio Strains, Inner Mongolia.</title>
        <authorList>
            <person name="Zheng L."/>
        </authorList>
    </citation>
    <scope>NUCLEOTIDE SEQUENCE</scope>
    <source>
        <strain evidence="2">M13F</strain>
    </source>
</reference>
<dbReference type="InterPro" id="IPR041916">
    <property type="entry name" value="Anti_sigma_zinc_sf"/>
</dbReference>
<protein>
    <submittedName>
        <fullName evidence="2">Cupin domain-containing protein</fullName>
    </submittedName>
</protein>
<evidence type="ECO:0000259" key="1">
    <source>
        <dbReference type="Pfam" id="PF12973"/>
    </source>
</evidence>